<name>A0A4R7G7L2_9MICC</name>
<protein>
    <recommendedName>
        <fullName evidence="2">3-hydroxyisobutyryl-CoA hydrolase</fullName>
        <ecNumber evidence="2">3.1.2.4</ecNumber>
    </recommendedName>
</protein>
<evidence type="ECO:0000313" key="5">
    <source>
        <dbReference type="EMBL" id="TDS87470.1"/>
    </source>
</evidence>
<organism evidence="5 6">
    <name type="scientific">Nesterenkonia aurantiaca</name>
    <dbReference type="NCBI Taxonomy" id="1436010"/>
    <lineage>
        <taxon>Bacteria</taxon>
        <taxon>Bacillati</taxon>
        <taxon>Actinomycetota</taxon>
        <taxon>Actinomycetes</taxon>
        <taxon>Micrococcales</taxon>
        <taxon>Micrococcaceae</taxon>
        <taxon>Nesterenkonia</taxon>
    </lineage>
</organism>
<dbReference type="RefSeq" id="WP_133725547.1">
    <property type="nucleotide sequence ID" value="NZ_SOAN01000001.1"/>
</dbReference>
<dbReference type="InterPro" id="IPR032259">
    <property type="entry name" value="HIBYL-CoA-H"/>
</dbReference>
<dbReference type="NCBIfam" id="NF004127">
    <property type="entry name" value="PRK05617.1"/>
    <property type="match status" value="1"/>
</dbReference>
<keyword evidence="3" id="KW-0378">Hydrolase</keyword>
<evidence type="ECO:0000259" key="4">
    <source>
        <dbReference type="Pfam" id="PF16113"/>
    </source>
</evidence>
<comment type="caution">
    <text evidence="5">The sequence shown here is derived from an EMBL/GenBank/DDBJ whole genome shotgun (WGS) entry which is preliminary data.</text>
</comment>
<feature type="domain" description="Enoyl-CoA hydratase/isomerase" evidence="4">
    <location>
        <begin position="19"/>
        <end position="357"/>
    </location>
</feature>
<dbReference type="CDD" id="cd06558">
    <property type="entry name" value="crotonase-like"/>
    <property type="match status" value="1"/>
</dbReference>
<keyword evidence="6" id="KW-1185">Reference proteome</keyword>
<evidence type="ECO:0000256" key="1">
    <source>
        <dbReference type="ARBA" id="ARBA00001709"/>
    </source>
</evidence>
<evidence type="ECO:0000313" key="6">
    <source>
        <dbReference type="Proteomes" id="UP000294506"/>
    </source>
</evidence>
<proteinExistence type="predicted"/>
<evidence type="ECO:0000256" key="2">
    <source>
        <dbReference type="ARBA" id="ARBA00011915"/>
    </source>
</evidence>
<dbReference type="GO" id="GO:0003860">
    <property type="term" value="F:3-hydroxyisobutyryl-CoA hydrolase activity"/>
    <property type="evidence" value="ECO:0007669"/>
    <property type="project" value="UniProtKB-EC"/>
</dbReference>
<dbReference type="PANTHER" id="PTHR43176">
    <property type="entry name" value="3-HYDROXYISOBUTYRYL-COA HYDROLASE-RELATED"/>
    <property type="match status" value="1"/>
</dbReference>
<dbReference type="EC" id="3.1.2.4" evidence="2"/>
<reference evidence="5 6" key="1">
    <citation type="submission" date="2019-03" db="EMBL/GenBank/DDBJ databases">
        <title>Genomic Encyclopedia of Type Strains, Phase III (KMG-III): the genomes of soil and plant-associated and newly described type strains.</title>
        <authorList>
            <person name="Whitman W."/>
        </authorList>
    </citation>
    <scope>NUCLEOTIDE SEQUENCE [LARGE SCALE GENOMIC DNA]</scope>
    <source>
        <strain evidence="5 6">DSM 27373</strain>
    </source>
</reference>
<comment type="catalytic activity">
    <reaction evidence="1">
        <text>3-hydroxy-2-methylpropanoyl-CoA + H2O = 3-hydroxy-2-methylpropanoate + CoA + H(+)</text>
        <dbReference type="Rhea" id="RHEA:20888"/>
        <dbReference type="ChEBI" id="CHEBI:11805"/>
        <dbReference type="ChEBI" id="CHEBI:15377"/>
        <dbReference type="ChEBI" id="CHEBI:15378"/>
        <dbReference type="ChEBI" id="CHEBI:57287"/>
        <dbReference type="ChEBI" id="CHEBI:57340"/>
        <dbReference type="EC" id="3.1.2.4"/>
    </reaction>
</comment>
<dbReference type="EMBL" id="SOAN01000001">
    <property type="protein sequence ID" value="TDS87470.1"/>
    <property type="molecule type" value="Genomic_DNA"/>
</dbReference>
<dbReference type="Proteomes" id="UP000294506">
    <property type="component" value="Unassembled WGS sequence"/>
</dbReference>
<dbReference type="SUPFAM" id="SSF52096">
    <property type="entry name" value="ClpP/crotonase"/>
    <property type="match status" value="1"/>
</dbReference>
<gene>
    <name evidence="5" type="ORF">EV640_101254</name>
</gene>
<dbReference type="Gene3D" id="3.90.226.10">
    <property type="entry name" value="2-enoyl-CoA Hydratase, Chain A, domain 1"/>
    <property type="match status" value="1"/>
</dbReference>
<dbReference type="Pfam" id="PF16113">
    <property type="entry name" value="ECH_2"/>
    <property type="match status" value="1"/>
</dbReference>
<dbReference type="GO" id="GO:0006574">
    <property type="term" value="P:L-valine catabolic process"/>
    <property type="evidence" value="ECO:0007669"/>
    <property type="project" value="TreeGrafter"/>
</dbReference>
<dbReference type="InterPro" id="IPR029045">
    <property type="entry name" value="ClpP/crotonase-like_dom_sf"/>
</dbReference>
<evidence type="ECO:0000256" key="3">
    <source>
        <dbReference type="ARBA" id="ARBA00022801"/>
    </source>
</evidence>
<dbReference type="AlphaFoldDB" id="A0A4R7G7L2"/>
<dbReference type="PANTHER" id="PTHR43176:SF3">
    <property type="entry name" value="3-HYDROXYISOBUTYRYL-COA HYDROLASE, MITOCHONDRIAL"/>
    <property type="match status" value="1"/>
</dbReference>
<accession>A0A4R7G7L2</accession>
<sequence length="371" mass="39653">MGRETYTGDVAFELRGHLGIITLNRPRAVNALTQLMCESMLVQLQDWAEDDRVLQVLIRGAGDRGLCAGGDVASLYQEMVALQKQDGGGILPTGVPGYAAEFASETFLANEYALNLAIAEYPKPYIALMDGLVLGGGIGVSAHGSHRIVTERTRAGMPETTIGFCPDVGGTWLLSRAPGQLGLHAGLTGSHLDAADAIALGLADVEVSGERLPELTQALSAEPVEAVLPRFTRSSAASTLESSRGWIDQAYAEPSVEGVLQRLGELAVSQEAAAAAAKSLREKSPVSLKVAHRAIRDAEELTLPVALQAEFTIAVHMLRSSDFREGIRAQIIDKDRAPRWSPAEIHEVDAELVETYFTAVPGHRLADRQSL</sequence>
<dbReference type="GO" id="GO:0005829">
    <property type="term" value="C:cytosol"/>
    <property type="evidence" value="ECO:0007669"/>
    <property type="project" value="TreeGrafter"/>
</dbReference>
<dbReference type="InterPro" id="IPR045004">
    <property type="entry name" value="ECH_dom"/>
</dbReference>